<name>A0ABN2U5K0_9ACTN</name>
<dbReference type="PANTHER" id="PTHR37307">
    <property type="entry name" value="CELL DIVISION PROTEIN WHIA-RELATED"/>
    <property type="match status" value="1"/>
</dbReference>
<dbReference type="InterPro" id="IPR003802">
    <property type="entry name" value="Sporulation_regulator_WhiA"/>
</dbReference>
<dbReference type="Gene3D" id="3.10.28.10">
    <property type="entry name" value="Homing endonucleases"/>
    <property type="match status" value="1"/>
</dbReference>
<feature type="compositionally biased region" description="Polar residues" evidence="5">
    <location>
        <begin position="412"/>
        <end position="432"/>
    </location>
</feature>
<dbReference type="Pfam" id="PF10298">
    <property type="entry name" value="WhiA_N"/>
    <property type="match status" value="1"/>
</dbReference>
<feature type="compositionally biased region" description="Low complexity" evidence="5">
    <location>
        <begin position="491"/>
        <end position="501"/>
    </location>
</feature>
<reference evidence="9 10" key="1">
    <citation type="journal article" date="2019" name="Int. J. Syst. Evol. Microbiol.">
        <title>The Global Catalogue of Microorganisms (GCM) 10K type strain sequencing project: providing services to taxonomists for standard genome sequencing and annotation.</title>
        <authorList>
            <consortium name="The Broad Institute Genomics Platform"/>
            <consortium name="The Broad Institute Genome Sequencing Center for Infectious Disease"/>
            <person name="Wu L."/>
            <person name="Ma J."/>
        </authorList>
    </citation>
    <scope>NUCLEOTIDE SEQUENCE [LARGE SCALE GENOMIC DNA]</scope>
    <source>
        <strain evidence="9 10">JCM 16014</strain>
    </source>
</reference>
<sequence length="555" mass="55981">MAMTAAVKDELSRLAVTKPCCRKAEVASVFRYGGSLHIVGGRIAIEAELDTGAAARRLRKDIWEVYSHRADLVIQSPGGLRRGHRYQLRVTAGGEAMARQIGMVDGQGRPAFGLPPYLVNGPLCDCEAVWRGAFLAHGSLTEPGRSSALEITCPNMESAIALAGAARRLGIAGAKHREVRGSDRVVIRDGDAISALLTRLGAHESVLAWEERRMRREVRATANRLANFDDANLRRSARAAVAAGARVSRALEILGEEAPEHLAAAGRLRLDHKQASLEELGTLADPPLTKDAIAGRIRRLLAMADRRAFELGIDGTDVPAAAQAGHAIQTAHAIQVAQAAQAAAQAAQAALIAQAGAGSAAVPLIPGSTGGHAPQAPALAVDSNSAAPTVSVSAQASASVPQQAQPVPSGQAGLSAQSAPSGQSMPSGQAASSGRPVPPSQSGQPALSAHSAPTTPSGQAPQPLPPAPLAPQPTAPGAPSATLSVTPPAAPRAASGPRSGSVADPSGSLAATVPAQAGAGAAESVTAQPAGLPAGTDSAIVSQVGPGALTSPGSR</sequence>
<organism evidence="9 10">
    <name type="scientific">Catenulispora yoronensis</name>
    <dbReference type="NCBI Taxonomy" id="450799"/>
    <lineage>
        <taxon>Bacteria</taxon>
        <taxon>Bacillati</taxon>
        <taxon>Actinomycetota</taxon>
        <taxon>Actinomycetes</taxon>
        <taxon>Catenulisporales</taxon>
        <taxon>Catenulisporaceae</taxon>
        <taxon>Catenulispora</taxon>
    </lineage>
</organism>
<comment type="caution">
    <text evidence="9">The sequence shown here is derived from an EMBL/GenBank/DDBJ whole genome shotgun (WGS) entry which is preliminary data.</text>
</comment>
<dbReference type="NCBIfam" id="TIGR00647">
    <property type="entry name" value="DNA_bind_WhiA"/>
    <property type="match status" value="1"/>
</dbReference>
<dbReference type="HAMAP" id="MF_01420">
    <property type="entry name" value="HTH_type_WhiA"/>
    <property type="match status" value="1"/>
</dbReference>
<comment type="function">
    <text evidence="4">Involved in cell division and chromosome segregation.</text>
</comment>
<evidence type="ECO:0000259" key="7">
    <source>
        <dbReference type="Pfam" id="PF10298"/>
    </source>
</evidence>
<feature type="region of interest" description="Disordered" evidence="5">
    <location>
        <begin position="392"/>
        <end position="555"/>
    </location>
</feature>
<dbReference type="Proteomes" id="UP001500751">
    <property type="component" value="Unassembled WGS sequence"/>
</dbReference>
<feature type="domain" description="Sporulation regulator WhiA C-terminal" evidence="6">
    <location>
        <begin position="222"/>
        <end position="304"/>
    </location>
</feature>
<dbReference type="Pfam" id="PF02650">
    <property type="entry name" value="HTH_WhiA"/>
    <property type="match status" value="1"/>
</dbReference>
<proteinExistence type="inferred from homology"/>
<feature type="domain" description="Sporulation transcription regulator WhiA N-terminal" evidence="7">
    <location>
        <begin position="19"/>
        <end position="103"/>
    </location>
</feature>
<accession>A0ABN2U5K0</accession>
<feature type="domain" description="WhiA LAGLIDADG-like" evidence="8">
    <location>
        <begin position="127"/>
        <end position="219"/>
    </location>
</feature>
<dbReference type="EMBL" id="BAAAQN010000015">
    <property type="protein sequence ID" value="GAA2029189.1"/>
    <property type="molecule type" value="Genomic_DNA"/>
</dbReference>
<dbReference type="InterPro" id="IPR023054">
    <property type="entry name" value="Sporulation_regulator_WhiA_C"/>
</dbReference>
<feature type="compositionally biased region" description="Pro residues" evidence="5">
    <location>
        <begin position="462"/>
        <end position="476"/>
    </location>
</feature>
<evidence type="ECO:0000313" key="9">
    <source>
        <dbReference type="EMBL" id="GAA2029189.1"/>
    </source>
</evidence>
<evidence type="ECO:0000256" key="3">
    <source>
        <dbReference type="ARBA" id="ARBA00023306"/>
    </source>
</evidence>
<comment type="similarity">
    <text evidence="4">Belongs to the WhiA family.</text>
</comment>
<evidence type="ECO:0000256" key="1">
    <source>
        <dbReference type="ARBA" id="ARBA00022618"/>
    </source>
</evidence>
<keyword evidence="3 4" id="KW-0131">Cell cycle</keyword>
<evidence type="ECO:0000256" key="5">
    <source>
        <dbReference type="SAM" id="MobiDB-lite"/>
    </source>
</evidence>
<evidence type="ECO:0000259" key="8">
    <source>
        <dbReference type="Pfam" id="PF14527"/>
    </source>
</evidence>
<evidence type="ECO:0000256" key="4">
    <source>
        <dbReference type="HAMAP-Rule" id="MF_01420"/>
    </source>
</evidence>
<protein>
    <recommendedName>
        <fullName evidence="4">Probable cell division protein WhiA</fullName>
    </recommendedName>
</protein>
<dbReference type="Pfam" id="PF14527">
    <property type="entry name" value="LAGLIDADG_WhiA"/>
    <property type="match status" value="1"/>
</dbReference>
<keyword evidence="10" id="KW-1185">Reference proteome</keyword>
<evidence type="ECO:0000256" key="2">
    <source>
        <dbReference type="ARBA" id="ARBA00023125"/>
    </source>
</evidence>
<dbReference type="InterPro" id="IPR039518">
    <property type="entry name" value="WhiA_LAGLIDADG_dom"/>
</dbReference>
<evidence type="ECO:0000259" key="6">
    <source>
        <dbReference type="Pfam" id="PF02650"/>
    </source>
</evidence>
<keyword evidence="2 4" id="KW-0238">DNA-binding</keyword>
<dbReference type="InterPro" id="IPR027434">
    <property type="entry name" value="Homing_endonucl"/>
</dbReference>
<feature type="compositionally biased region" description="Low complexity" evidence="5">
    <location>
        <begin position="392"/>
        <end position="409"/>
    </location>
</feature>
<gene>
    <name evidence="4" type="primary">whiA</name>
    <name evidence="9" type="ORF">GCM10009839_30770</name>
</gene>
<keyword evidence="1 4" id="KW-0132">Cell division</keyword>
<dbReference type="InterPro" id="IPR018478">
    <property type="entry name" value="Sporu_reg_WhiA_N_dom"/>
</dbReference>
<evidence type="ECO:0000313" key="10">
    <source>
        <dbReference type="Proteomes" id="UP001500751"/>
    </source>
</evidence>
<feature type="compositionally biased region" description="Low complexity" evidence="5">
    <location>
        <begin position="510"/>
        <end position="528"/>
    </location>
</feature>
<dbReference type="PANTHER" id="PTHR37307:SF1">
    <property type="entry name" value="CELL DIVISION PROTEIN WHIA-RELATED"/>
    <property type="match status" value="1"/>
</dbReference>